<dbReference type="AlphaFoldDB" id="A0A1I0M5G1"/>
<evidence type="ECO:0000313" key="2">
    <source>
        <dbReference type="EMBL" id="SEV83707.1"/>
    </source>
</evidence>
<feature type="transmembrane region" description="Helical" evidence="1">
    <location>
        <begin position="7"/>
        <end position="28"/>
    </location>
</feature>
<dbReference type="RefSeq" id="WP_049991865.1">
    <property type="nucleotide sequence ID" value="NZ_FOIS01000001.1"/>
</dbReference>
<keyword evidence="1" id="KW-0472">Membrane</keyword>
<dbReference type="eggNOG" id="arCOG10761">
    <property type="taxonomic scope" value="Archaea"/>
</dbReference>
<reference evidence="3" key="1">
    <citation type="submission" date="2016-10" db="EMBL/GenBank/DDBJ databases">
        <authorList>
            <person name="Varghese N."/>
        </authorList>
    </citation>
    <scope>NUCLEOTIDE SEQUENCE [LARGE SCALE GENOMIC DNA]</scope>
    <source>
        <strain evidence="3">CGMCC 1.12284</strain>
    </source>
</reference>
<dbReference type="OrthoDB" id="204603at2157"/>
<sequence>MNFRQRLVAAALWIGVAALMAITLEPGLPTSVDAVARLFVVVTALALAAVYVYDPWDVISRYHA</sequence>
<feature type="transmembrane region" description="Helical" evidence="1">
    <location>
        <begin position="34"/>
        <end position="53"/>
    </location>
</feature>
<dbReference type="EMBL" id="FOIS01000001">
    <property type="protein sequence ID" value="SEV83707.1"/>
    <property type="molecule type" value="Genomic_DNA"/>
</dbReference>
<proteinExistence type="predicted"/>
<organism evidence="2 3">
    <name type="scientific">Natrinema salifodinae</name>
    <dbReference type="NCBI Taxonomy" id="1202768"/>
    <lineage>
        <taxon>Archaea</taxon>
        <taxon>Methanobacteriati</taxon>
        <taxon>Methanobacteriota</taxon>
        <taxon>Stenosarchaea group</taxon>
        <taxon>Halobacteria</taxon>
        <taxon>Halobacteriales</taxon>
        <taxon>Natrialbaceae</taxon>
        <taxon>Natrinema</taxon>
    </lineage>
</organism>
<name>A0A1I0M5G1_9EURY</name>
<keyword evidence="1" id="KW-0812">Transmembrane</keyword>
<dbReference type="Proteomes" id="UP000183275">
    <property type="component" value="Unassembled WGS sequence"/>
</dbReference>
<keyword evidence="3" id="KW-1185">Reference proteome</keyword>
<evidence type="ECO:0000313" key="3">
    <source>
        <dbReference type="Proteomes" id="UP000183275"/>
    </source>
</evidence>
<accession>A0A1I0M5G1</accession>
<gene>
    <name evidence="2" type="ORF">SAMN05216285_0520</name>
</gene>
<evidence type="ECO:0000256" key="1">
    <source>
        <dbReference type="SAM" id="Phobius"/>
    </source>
</evidence>
<protein>
    <submittedName>
        <fullName evidence="2">Uncharacterized protein</fullName>
    </submittedName>
</protein>
<keyword evidence="1" id="KW-1133">Transmembrane helix</keyword>